<dbReference type="InterPro" id="IPR018307">
    <property type="entry name" value="ABL9/DENND6_dom"/>
</dbReference>
<sequence length="91" mass="10310">MSHPIAGALYRGLNAVSFVRAYQRDALVLLKLLLLERRILFSSDIAVNCLSTWLLTLASLLPGLLPYLFLTTFFALLIHRRMEWPTPGLLL</sequence>
<accession>A0A3P7NCR0</accession>
<dbReference type="AlphaFoldDB" id="A0A3P7NCR0"/>
<evidence type="ECO:0000259" key="2">
    <source>
        <dbReference type="Pfam" id="PF09794"/>
    </source>
</evidence>
<keyword evidence="1" id="KW-0812">Transmembrane</keyword>
<gene>
    <name evidence="3" type="ORF">DILT_LOCUS18207</name>
</gene>
<keyword evidence="1" id="KW-1133">Transmembrane helix</keyword>
<reference evidence="3 4" key="1">
    <citation type="submission" date="2018-11" db="EMBL/GenBank/DDBJ databases">
        <authorList>
            <consortium name="Pathogen Informatics"/>
        </authorList>
    </citation>
    <scope>NUCLEOTIDE SEQUENCE [LARGE SCALE GENOMIC DNA]</scope>
</reference>
<evidence type="ECO:0000313" key="4">
    <source>
        <dbReference type="Proteomes" id="UP000281553"/>
    </source>
</evidence>
<organism evidence="3 4">
    <name type="scientific">Dibothriocephalus latus</name>
    <name type="common">Fish tapeworm</name>
    <name type="synonym">Diphyllobothrium latum</name>
    <dbReference type="NCBI Taxonomy" id="60516"/>
    <lineage>
        <taxon>Eukaryota</taxon>
        <taxon>Metazoa</taxon>
        <taxon>Spiralia</taxon>
        <taxon>Lophotrochozoa</taxon>
        <taxon>Platyhelminthes</taxon>
        <taxon>Cestoda</taxon>
        <taxon>Eucestoda</taxon>
        <taxon>Diphyllobothriidea</taxon>
        <taxon>Diphyllobothriidae</taxon>
        <taxon>Dibothriocephalus</taxon>
    </lineage>
</organism>
<keyword evidence="1" id="KW-0472">Membrane</keyword>
<dbReference type="EMBL" id="UYRU01098268">
    <property type="protein sequence ID" value="VDN40315.1"/>
    <property type="molecule type" value="Genomic_DNA"/>
</dbReference>
<evidence type="ECO:0000256" key="1">
    <source>
        <dbReference type="SAM" id="Phobius"/>
    </source>
</evidence>
<dbReference type="Pfam" id="PF09794">
    <property type="entry name" value="Avl9"/>
    <property type="match status" value="1"/>
</dbReference>
<feature type="domain" description="AVL9/DENND6" evidence="2">
    <location>
        <begin position="9"/>
        <end position="68"/>
    </location>
</feature>
<keyword evidence="4" id="KW-1185">Reference proteome</keyword>
<protein>
    <recommendedName>
        <fullName evidence="2">AVL9/DENND6 domain-containing protein</fullName>
    </recommendedName>
</protein>
<name>A0A3P7NCR0_DIBLA</name>
<proteinExistence type="predicted"/>
<dbReference type="Proteomes" id="UP000281553">
    <property type="component" value="Unassembled WGS sequence"/>
</dbReference>
<evidence type="ECO:0000313" key="3">
    <source>
        <dbReference type="EMBL" id="VDN40315.1"/>
    </source>
</evidence>
<feature type="transmembrane region" description="Helical" evidence="1">
    <location>
        <begin position="53"/>
        <end position="78"/>
    </location>
</feature>